<dbReference type="RefSeq" id="WP_185819264.1">
    <property type="nucleotide sequence ID" value="NZ_JACMYG010000056.1"/>
</dbReference>
<gene>
    <name evidence="1" type="ORF">H7995_27490</name>
</gene>
<keyword evidence="2" id="KW-1185">Reference proteome</keyword>
<name>A0A7X1GJB2_9PSED</name>
<evidence type="ECO:0000313" key="2">
    <source>
        <dbReference type="Proteomes" id="UP000526003"/>
    </source>
</evidence>
<protein>
    <submittedName>
        <fullName evidence="1">Uncharacterized protein</fullName>
    </submittedName>
</protein>
<sequence>MNDVLFIAAIGRDALFIRVANRSDKPFTLDCNLDSRGSHAYLELPRHYQTLRGAKSAAAKLFGGGLEWKAPEAAAGTIDRLADNESNAAGGVLSSACNDSIESPPVAPTNEVLNRACEDFEHYIKYILEPAKADLEEKVRKNEISLHQAFGANLILAHSVDYLQAVRAADGITESRRELVTTFDAMFSVPGAYLANRKMELVDGINNALKHIRINPARYKGLGDRYGQISFQSLIEDDGRILCHLDEYRFDYCRVVLLPALKALSSWDFEGPDDVVSFARGEFTVAESSWYPDIYDPDDPSTAIDQMIELCNPPCINCDQMHDDCLCEKYVFAGESGRFEPAYSPSAGEIDELMSHISPSYSRS</sequence>
<accession>A0A7X1GJB2</accession>
<organism evidence="1 2">
    <name type="scientific">Pseudomonas kielensis</name>
    <dbReference type="NCBI Taxonomy" id="2762577"/>
    <lineage>
        <taxon>Bacteria</taxon>
        <taxon>Pseudomonadati</taxon>
        <taxon>Pseudomonadota</taxon>
        <taxon>Gammaproteobacteria</taxon>
        <taxon>Pseudomonadales</taxon>
        <taxon>Pseudomonadaceae</taxon>
        <taxon>Pseudomonas</taxon>
    </lineage>
</organism>
<dbReference type="Proteomes" id="UP000526003">
    <property type="component" value="Unassembled WGS sequence"/>
</dbReference>
<evidence type="ECO:0000313" key="1">
    <source>
        <dbReference type="EMBL" id="MBC2693527.1"/>
    </source>
</evidence>
<reference evidence="1 2" key="1">
    <citation type="submission" date="2020-08" db="EMBL/GenBank/DDBJ databases">
        <title>Pseudomonas sp. nov.</title>
        <authorList>
            <person name="Gieschler S."/>
            <person name="Fiedler G."/>
            <person name="Brinks E."/>
            <person name="Boehnlein C."/>
            <person name="Franz C.M.A.P."/>
            <person name="Kabisch J."/>
        </authorList>
    </citation>
    <scope>NUCLEOTIDE SEQUENCE [LARGE SCALE GENOMIC DNA]</scope>
    <source>
        <strain evidence="1 2">MBT-1</strain>
    </source>
</reference>
<proteinExistence type="predicted"/>
<comment type="caution">
    <text evidence="1">The sequence shown here is derived from an EMBL/GenBank/DDBJ whole genome shotgun (WGS) entry which is preliminary data.</text>
</comment>
<dbReference type="AlphaFoldDB" id="A0A7X1GJB2"/>
<dbReference type="EMBL" id="JACMYG010000056">
    <property type="protein sequence ID" value="MBC2693527.1"/>
    <property type="molecule type" value="Genomic_DNA"/>
</dbReference>